<proteinExistence type="predicted"/>
<dbReference type="AlphaFoldDB" id="A0A6N2M1M5"/>
<organism evidence="2">
    <name type="scientific">Salix viminalis</name>
    <name type="common">Common osier</name>
    <name type="synonym">Basket willow</name>
    <dbReference type="NCBI Taxonomy" id="40686"/>
    <lineage>
        <taxon>Eukaryota</taxon>
        <taxon>Viridiplantae</taxon>
        <taxon>Streptophyta</taxon>
        <taxon>Embryophyta</taxon>
        <taxon>Tracheophyta</taxon>
        <taxon>Spermatophyta</taxon>
        <taxon>Magnoliopsida</taxon>
        <taxon>eudicotyledons</taxon>
        <taxon>Gunneridae</taxon>
        <taxon>Pentapetalae</taxon>
        <taxon>rosids</taxon>
        <taxon>fabids</taxon>
        <taxon>Malpighiales</taxon>
        <taxon>Salicaceae</taxon>
        <taxon>Saliceae</taxon>
        <taxon>Salix</taxon>
    </lineage>
</organism>
<dbReference type="GO" id="GO:0006298">
    <property type="term" value="P:mismatch repair"/>
    <property type="evidence" value="ECO:0007669"/>
    <property type="project" value="InterPro"/>
</dbReference>
<gene>
    <name evidence="2" type="ORF">SVIM_LOCUS247311</name>
</gene>
<dbReference type="PANTHER" id="PTHR48466:SF2">
    <property type="entry name" value="OS10G0509000 PROTEIN"/>
    <property type="match status" value="1"/>
</dbReference>
<evidence type="ECO:0000313" key="2">
    <source>
        <dbReference type="EMBL" id="VFU41807.1"/>
    </source>
</evidence>
<dbReference type="GO" id="GO:0030983">
    <property type="term" value="F:mismatched DNA binding"/>
    <property type="evidence" value="ECO:0007669"/>
    <property type="project" value="InterPro"/>
</dbReference>
<feature type="compositionally biased region" description="Polar residues" evidence="1">
    <location>
        <begin position="82"/>
        <end position="102"/>
    </location>
</feature>
<sequence length="150" mass="17171">MPENFMVLLEQRSMRFKQDSQELLHEARNHLMLSKTLHEKLKLARRKIKEHGYRKMRQISEALAMARSILYKKVRQLRAHATQTFHPTADQKQLSTSDSQFTAEAKNGRPTESTSTSAVKINKQPSAAMTEFPKVGDMVQVSSLGGKQQF</sequence>
<dbReference type="PANTHER" id="PTHR48466">
    <property type="entry name" value="OS10G0509000 PROTEIN-RELATED"/>
    <property type="match status" value="1"/>
</dbReference>
<dbReference type="GO" id="GO:0005524">
    <property type="term" value="F:ATP binding"/>
    <property type="evidence" value="ECO:0007669"/>
    <property type="project" value="InterPro"/>
</dbReference>
<feature type="region of interest" description="Disordered" evidence="1">
    <location>
        <begin position="82"/>
        <end position="135"/>
    </location>
</feature>
<name>A0A6N2M1M5_SALVM</name>
<dbReference type="EMBL" id="CAADRP010001568">
    <property type="protein sequence ID" value="VFU41807.1"/>
    <property type="molecule type" value="Genomic_DNA"/>
</dbReference>
<dbReference type="InterPro" id="IPR045076">
    <property type="entry name" value="MutS"/>
</dbReference>
<feature type="compositionally biased region" description="Polar residues" evidence="1">
    <location>
        <begin position="110"/>
        <end position="127"/>
    </location>
</feature>
<accession>A0A6N2M1M5</accession>
<dbReference type="GO" id="GO:0140664">
    <property type="term" value="F:ATP-dependent DNA damage sensor activity"/>
    <property type="evidence" value="ECO:0007669"/>
    <property type="project" value="InterPro"/>
</dbReference>
<protein>
    <submittedName>
        <fullName evidence="2">Uncharacterized protein</fullName>
    </submittedName>
</protein>
<reference evidence="2" key="1">
    <citation type="submission" date="2019-03" db="EMBL/GenBank/DDBJ databases">
        <authorList>
            <person name="Mank J."/>
            <person name="Almeida P."/>
        </authorList>
    </citation>
    <scope>NUCLEOTIDE SEQUENCE</scope>
    <source>
        <strain evidence="2">78183</strain>
    </source>
</reference>
<evidence type="ECO:0000256" key="1">
    <source>
        <dbReference type="SAM" id="MobiDB-lite"/>
    </source>
</evidence>